<evidence type="ECO:0000256" key="1">
    <source>
        <dbReference type="ARBA" id="ARBA00001927"/>
    </source>
</evidence>
<keyword evidence="6 8" id="KW-0411">Iron-sulfur</keyword>
<evidence type="ECO:0000259" key="9">
    <source>
        <dbReference type="PROSITE" id="PS51379"/>
    </source>
</evidence>
<evidence type="ECO:0000256" key="8">
    <source>
        <dbReference type="RuleBase" id="RU368020"/>
    </source>
</evidence>
<evidence type="ECO:0000256" key="3">
    <source>
        <dbReference type="ARBA" id="ARBA00022723"/>
    </source>
</evidence>
<dbReference type="EMBL" id="CP046173">
    <property type="protein sequence ID" value="QIS21999.1"/>
    <property type="molecule type" value="Genomic_DNA"/>
</dbReference>
<dbReference type="GO" id="GO:0005506">
    <property type="term" value="F:iron ion binding"/>
    <property type="evidence" value="ECO:0007669"/>
    <property type="project" value="UniProtKB-UniRule"/>
</dbReference>
<dbReference type="PANTHER" id="PTHR36923">
    <property type="entry name" value="FERREDOXIN"/>
    <property type="match status" value="1"/>
</dbReference>
<dbReference type="InterPro" id="IPR017896">
    <property type="entry name" value="4Fe4S_Fe-S-bd"/>
</dbReference>
<evidence type="ECO:0000256" key="2">
    <source>
        <dbReference type="ARBA" id="ARBA00022448"/>
    </source>
</evidence>
<dbReference type="GO" id="GO:0009055">
    <property type="term" value="F:electron transfer activity"/>
    <property type="evidence" value="ECO:0007669"/>
    <property type="project" value="UniProtKB-UniRule"/>
</dbReference>
<dbReference type="PROSITE" id="PS51379">
    <property type="entry name" value="4FE4S_FER_2"/>
    <property type="match status" value="1"/>
</dbReference>
<evidence type="ECO:0000256" key="7">
    <source>
        <dbReference type="ARBA" id="ARBA00023291"/>
    </source>
</evidence>
<evidence type="ECO:0000256" key="6">
    <source>
        <dbReference type="ARBA" id="ARBA00023014"/>
    </source>
</evidence>
<dbReference type="Pfam" id="PF13370">
    <property type="entry name" value="Fer4_13"/>
    <property type="match status" value="1"/>
</dbReference>
<sequence length="75" mass="7832">MAEDKWRIEVDRGSCIGSGMCTGTAPDHFALVEGKSSAIHEYAEPDDAVLGAAESCPAEAIRVWAANGTVLAPEV</sequence>
<keyword evidence="3 8" id="KW-0479">Metal-binding</keyword>
<keyword evidence="2 8" id="KW-0813">Transport</keyword>
<keyword evidence="5 8" id="KW-0408">Iron</keyword>
<evidence type="ECO:0000313" key="11">
    <source>
        <dbReference type="Proteomes" id="UP000500953"/>
    </source>
</evidence>
<dbReference type="PRINTS" id="PR00352">
    <property type="entry name" value="3FE4SFRDOXIN"/>
</dbReference>
<proteinExistence type="predicted"/>
<evidence type="ECO:0000256" key="5">
    <source>
        <dbReference type="ARBA" id="ARBA00023004"/>
    </source>
</evidence>
<keyword evidence="4 8" id="KW-0249">Electron transport</keyword>
<protein>
    <recommendedName>
        <fullName evidence="8">Ferredoxin</fullName>
    </recommendedName>
</protein>
<keyword evidence="7" id="KW-0003">3Fe-4S</keyword>
<dbReference type="Proteomes" id="UP000500953">
    <property type="component" value="Chromosome"/>
</dbReference>
<dbReference type="GO" id="GO:0051538">
    <property type="term" value="F:3 iron, 4 sulfur cluster binding"/>
    <property type="evidence" value="ECO:0007669"/>
    <property type="project" value="UniProtKB-KW"/>
</dbReference>
<gene>
    <name evidence="10" type="ORF">F6W96_30320</name>
</gene>
<dbReference type="RefSeq" id="WP_167489325.1">
    <property type="nucleotide sequence ID" value="NZ_CP046173.1"/>
</dbReference>
<dbReference type="AlphaFoldDB" id="A0A6G9Z8S2"/>
<evidence type="ECO:0000313" key="10">
    <source>
        <dbReference type="EMBL" id="QIS21999.1"/>
    </source>
</evidence>
<dbReference type="InterPro" id="IPR001080">
    <property type="entry name" value="3Fe4S_ferredoxin"/>
</dbReference>
<dbReference type="PANTHER" id="PTHR36923:SF3">
    <property type="entry name" value="FERREDOXIN"/>
    <property type="match status" value="1"/>
</dbReference>
<feature type="domain" description="4Fe-4S ferredoxin-type" evidence="9">
    <location>
        <begin position="6"/>
        <end position="34"/>
    </location>
</feature>
<organism evidence="10 11">
    <name type="scientific">Nocardia terpenica</name>
    <dbReference type="NCBI Taxonomy" id="455432"/>
    <lineage>
        <taxon>Bacteria</taxon>
        <taxon>Bacillati</taxon>
        <taxon>Actinomycetota</taxon>
        <taxon>Actinomycetes</taxon>
        <taxon>Mycobacteriales</taxon>
        <taxon>Nocardiaceae</taxon>
        <taxon>Nocardia</taxon>
    </lineage>
</organism>
<name>A0A6G9Z8S2_9NOCA</name>
<comment type="function">
    <text evidence="8">Ferredoxins are iron-sulfur proteins that transfer electrons in a wide variety of metabolic reactions.</text>
</comment>
<reference evidence="10 11" key="1">
    <citation type="journal article" date="2019" name="ACS Chem. Biol.">
        <title>Identification and Mobilization of a Cryptic Antibiotic Biosynthesis Gene Locus from a Human-Pathogenic Nocardia Isolate.</title>
        <authorList>
            <person name="Herisse M."/>
            <person name="Ishida K."/>
            <person name="Porter J.L."/>
            <person name="Howden B."/>
            <person name="Hertweck C."/>
            <person name="Stinear T.P."/>
            <person name="Pidot S.J."/>
        </authorList>
    </citation>
    <scope>NUCLEOTIDE SEQUENCE [LARGE SCALE GENOMIC DNA]</scope>
    <source>
        <strain evidence="10 11">AUSMDU00012715</strain>
    </source>
</reference>
<evidence type="ECO:0000256" key="4">
    <source>
        <dbReference type="ARBA" id="ARBA00022982"/>
    </source>
</evidence>
<dbReference type="InterPro" id="IPR051269">
    <property type="entry name" value="Fe-S_cluster_ET"/>
</dbReference>
<dbReference type="SUPFAM" id="SSF54862">
    <property type="entry name" value="4Fe-4S ferredoxins"/>
    <property type="match status" value="1"/>
</dbReference>
<comment type="cofactor">
    <cofactor evidence="1">
        <name>[3Fe-4S] cluster</name>
        <dbReference type="ChEBI" id="CHEBI:21137"/>
    </cofactor>
</comment>
<accession>A0A6G9Z8S2</accession>
<dbReference type="Gene3D" id="3.30.70.20">
    <property type="match status" value="1"/>
</dbReference>